<keyword evidence="3" id="KW-1185">Reference proteome</keyword>
<dbReference type="AlphaFoldDB" id="E9AVF5"/>
<sequence>MNRAGDYPISGPTQTHTQDCKMSASQQRHPLTAEERARSLEVLADLLVSTFDGEVNTADVRRALSRDDTADGDGDDDDSWRVRIMECAHERNARVAGEAAQRGSREWVCPMCETANWIVDARKTLRKRQEEPSGGCSLTVTEPLRCGCCGYDGATAPS</sequence>
<gene>
    <name evidence="2" type="ORF">LMXM_21_1605</name>
</gene>
<dbReference type="GeneID" id="13454064"/>
<feature type="region of interest" description="Disordered" evidence="1">
    <location>
        <begin position="1"/>
        <end position="27"/>
    </location>
</feature>
<accession>E9AVF5</accession>
<organism evidence="2 3">
    <name type="scientific">Leishmania mexicana (strain MHOM/GT/2001/U1103)</name>
    <dbReference type="NCBI Taxonomy" id="929439"/>
    <lineage>
        <taxon>Eukaryota</taxon>
        <taxon>Discoba</taxon>
        <taxon>Euglenozoa</taxon>
        <taxon>Kinetoplastea</taxon>
        <taxon>Metakinetoplastina</taxon>
        <taxon>Trypanosomatida</taxon>
        <taxon>Trypanosomatidae</taxon>
        <taxon>Leishmaniinae</taxon>
        <taxon>Leishmania</taxon>
    </lineage>
</organism>
<evidence type="ECO:0000313" key="2">
    <source>
        <dbReference type="EMBL" id="CBZ26937.1"/>
    </source>
</evidence>
<dbReference type="RefSeq" id="XP_003875427.1">
    <property type="nucleotide sequence ID" value="XM_003875378.1"/>
</dbReference>
<dbReference type="PhylomeDB" id="E9AVF5"/>
<proteinExistence type="predicted"/>
<dbReference type="Proteomes" id="UP000007259">
    <property type="component" value="Chromosome 21"/>
</dbReference>
<evidence type="ECO:0000313" key="3">
    <source>
        <dbReference type="Proteomes" id="UP000007259"/>
    </source>
</evidence>
<dbReference type="VEuPathDB" id="TriTrypDB:LmxM.21.1605"/>
<reference evidence="2 3" key="1">
    <citation type="journal article" date="2011" name="Genome Res.">
        <title>Chromosome and gene copy number variation allow major structural change between species and strains of Leishmania.</title>
        <authorList>
            <person name="Rogers M.B."/>
            <person name="Hilley J.D."/>
            <person name="Dickens N.J."/>
            <person name="Wilkes J."/>
            <person name="Bates P.A."/>
            <person name="Depledge D.P."/>
            <person name="Harris D."/>
            <person name="Her Y."/>
            <person name="Herzyk P."/>
            <person name="Imamura H."/>
            <person name="Otto T.D."/>
            <person name="Sanders M."/>
            <person name="Seeger K."/>
            <person name="Dujardin J.C."/>
            <person name="Berriman M."/>
            <person name="Smith D.F."/>
            <person name="Hertz-Fowler C."/>
            <person name="Mottram J.C."/>
        </authorList>
    </citation>
    <scope>NUCLEOTIDE SEQUENCE [LARGE SCALE GENOMIC DNA]</scope>
    <source>
        <strain evidence="2 3">MHOM/GT/2001/U1103</strain>
    </source>
</reference>
<dbReference type="EMBL" id="FR799574">
    <property type="protein sequence ID" value="CBZ26937.1"/>
    <property type="molecule type" value="Genomic_DNA"/>
</dbReference>
<dbReference type="KEGG" id="lmi:LMXM_21_1605"/>
<dbReference type="OMA" id="MCETVNW"/>
<name>E9AVF5_LEIMU</name>
<dbReference type="OrthoDB" id="263326at2759"/>
<evidence type="ECO:0000256" key="1">
    <source>
        <dbReference type="SAM" id="MobiDB-lite"/>
    </source>
</evidence>
<protein>
    <submittedName>
        <fullName evidence="2">Uncharacterized protein</fullName>
    </submittedName>
</protein>